<dbReference type="EMBL" id="BMAW01053131">
    <property type="protein sequence ID" value="GFS89386.1"/>
    <property type="molecule type" value="Genomic_DNA"/>
</dbReference>
<comment type="caution">
    <text evidence="1">The sequence shown here is derived from an EMBL/GenBank/DDBJ whole genome shotgun (WGS) entry which is preliminary data.</text>
</comment>
<accession>A0A8X6N229</accession>
<keyword evidence="2" id="KW-1185">Reference proteome</keyword>
<organism evidence="1 2">
    <name type="scientific">Nephila pilipes</name>
    <name type="common">Giant wood spider</name>
    <name type="synonym">Nephila maculata</name>
    <dbReference type="NCBI Taxonomy" id="299642"/>
    <lineage>
        <taxon>Eukaryota</taxon>
        <taxon>Metazoa</taxon>
        <taxon>Ecdysozoa</taxon>
        <taxon>Arthropoda</taxon>
        <taxon>Chelicerata</taxon>
        <taxon>Arachnida</taxon>
        <taxon>Araneae</taxon>
        <taxon>Araneomorphae</taxon>
        <taxon>Entelegynae</taxon>
        <taxon>Araneoidea</taxon>
        <taxon>Nephilidae</taxon>
        <taxon>Nephila</taxon>
    </lineage>
</organism>
<reference evidence="1" key="1">
    <citation type="submission" date="2020-08" db="EMBL/GenBank/DDBJ databases">
        <title>Multicomponent nature underlies the extraordinary mechanical properties of spider dragline silk.</title>
        <authorList>
            <person name="Kono N."/>
            <person name="Nakamura H."/>
            <person name="Mori M."/>
            <person name="Yoshida Y."/>
            <person name="Ohtoshi R."/>
            <person name="Malay A.D."/>
            <person name="Moran D.A.P."/>
            <person name="Tomita M."/>
            <person name="Numata K."/>
            <person name="Arakawa K."/>
        </authorList>
    </citation>
    <scope>NUCLEOTIDE SEQUENCE</scope>
</reference>
<dbReference type="AlphaFoldDB" id="A0A8X6N229"/>
<name>A0A8X6N229_NEPPI</name>
<proteinExistence type="predicted"/>
<protein>
    <submittedName>
        <fullName evidence="1">Uncharacterized protein</fullName>
    </submittedName>
</protein>
<evidence type="ECO:0000313" key="2">
    <source>
        <dbReference type="Proteomes" id="UP000887013"/>
    </source>
</evidence>
<gene>
    <name evidence="1" type="ORF">NPIL_37171</name>
</gene>
<sequence>MFSRQHSLPDFGNTWGLPKSLDFGITKIIGFRDYQNHWGGLAPPKHRSLLGFRSEVNNPVSSPAAVETSMLFPCAESSICKSS</sequence>
<dbReference type="Proteomes" id="UP000887013">
    <property type="component" value="Unassembled WGS sequence"/>
</dbReference>
<evidence type="ECO:0000313" key="1">
    <source>
        <dbReference type="EMBL" id="GFS89386.1"/>
    </source>
</evidence>